<organism evidence="4 5">
    <name type="scientific">Panacibacter microcysteis</name>
    <dbReference type="NCBI Taxonomy" id="2793269"/>
    <lineage>
        <taxon>Bacteria</taxon>
        <taxon>Pseudomonadati</taxon>
        <taxon>Bacteroidota</taxon>
        <taxon>Chitinophagia</taxon>
        <taxon>Chitinophagales</taxon>
        <taxon>Chitinophagaceae</taxon>
        <taxon>Panacibacter</taxon>
    </lineage>
</organism>
<dbReference type="Proteomes" id="UP000628448">
    <property type="component" value="Unassembled WGS sequence"/>
</dbReference>
<dbReference type="Gene3D" id="2.60.40.10">
    <property type="entry name" value="Immunoglobulins"/>
    <property type="match status" value="1"/>
</dbReference>
<sequence>MRKIILAAGAVLTAILFLAACNKVKDLPFYANGNAVTLSASGTEIAPTPADSLNEVISFAWTNPAYASDSDTYKYVLEIDSTGRNFSDKFTKTVTGALSTSLTGKELNAVLLNYGFTLGSPTVLDVRIISSYGNNNEQYTSNIINLTVSAYGDASALTASESSIVCDINTANQDVITFSWTPSFSGYNGNITYVLQSDSATQNFDTPVETALDAGALSKTLTQSVMNETALTAGIAGGNSGSVEYRIKATTDLGATVYSTPVTVAVKTYFPLLRFYLPGSYQAATNNGANWDPGTAPEFIRDLRTAVFNDMYYMYIYLPANSSFKITQGRSWDVNYGGSGGNLAQGGSDISVSAAGVYRISINRKTMKYDIRAGRMGFVGGGVDAGWEPSKVFPNYQMGAPADNLFVGITNFKSDEWKMIDNDQWNNGSNTVDETRSYGSKSGSGSTMQVNGDNFTPVPAPGIYRVIWDGRNKDDIKYEMSPATEMRVVGNGIQGVNEWDPGTSPQMTYLGNGVWQISLTLIAGKDIKFVAGNAWGAFDYEDNGDNGNGGRNIKWEGGDNFKTPAATGTYTITLDEYTQTLTIE</sequence>
<accession>A0A931GXS4</accession>
<keyword evidence="5" id="KW-1185">Reference proteome</keyword>
<keyword evidence="2" id="KW-0732">Signal</keyword>
<dbReference type="InterPro" id="IPR013783">
    <property type="entry name" value="Ig-like_fold"/>
</dbReference>
<evidence type="ECO:0000259" key="3">
    <source>
        <dbReference type="Pfam" id="PF14292"/>
    </source>
</evidence>
<feature type="region of interest" description="Disordered" evidence="1">
    <location>
        <begin position="428"/>
        <end position="454"/>
    </location>
</feature>
<proteinExistence type="predicted"/>
<dbReference type="RefSeq" id="WP_196990478.1">
    <property type="nucleotide sequence ID" value="NZ_JADWYR010000001.1"/>
</dbReference>
<protein>
    <submittedName>
        <fullName evidence="4">SusE domain-containing protein</fullName>
    </submittedName>
</protein>
<name>A0A931GXS4_9BACT</name>
<dbReference type="InterPro" id="IPR025970">
    <property type="entry name" value="SusE"/>
</dbReference>
<dbReference type="EMBL" id="JADWYR010000001">
    <property type="protein sequence ID" value="MBG9376469.1"/>
    <property type="molecule type" value="Genomic_DNA"/>
</dbReference>
<gene>
    <name evidence="4" type="ORF">I5907_09510</name>
</gene>
<reference evidence="4" key="1">
    <citation type="submission" date="2020-11" db="EMBL/GenBank/DDBJ databases">
        <title>Bacterial whole genome sequence for Panacibacter sp. DH6.</title>
        <authorList>
            <person name="Le V."/>
            <person name="Ko S."/>
            <person name="Ahn C.-Y."/>
            <person name="Oh H.-M."/>
        </authorList>
    </citation>
    <scope>NUCLEOTIDE SEQUENCE</scope>
    <source>
        <strain evidence="4">DH6</strain>
    </source>
</reference>
<evidence type="ECO:0000313" key="4">
    <source>
        <dbReference type="EMBL" id="MBG9376469.1"/>
    </source>
</evidence>
<evidence type="ECO:0000313" key="5">
    <source>
        <dbReference type="Proteomes" id="UP000628448"/>
    </source>
</evidence>
<evidence type="ECO:0000256" key="1">
    <source>
        <dbReference type="SAM" id="MobiDB-lite"/>
    </source>
</evidence>
<dbReference type="Gene3D" id="2.60.40.3620">
    <property type="match status" value="2"/>
</dbReference>
<evidence type="ECO:0000256" key="2">
    <source>
        <dbReference type="SAM" id="SignalP"/>
    </source>
</evidence>
<feature type="signal peptide" evidence="2">
    <location>
        <begin position="1"/>
        <end position="19"/>
    </location>
</feature>
<dbReference type="Pfam" id="PF14292">
    <property type="entry name" value="SusE"/>
    <property type="match status" value="2"/>
</dbReference>
<dbReference type="PROSITE" id="PS51257">
    <property type="entry name" value="PROKAR_LIPOPROTEIN"/>
    <property type="match status" value="1"/>
</dbReference>
<feature type="domain" description="SusE outer membrane protein" evidence="3">
    <location>
        <begin position="149"/>
        <end position="248"/>
    </location>
</feature>
<feature type="domain" description="SusE outer membrane protein" evidence="3">
    <location>
        <begin position="27"/>
        <end position="128"/>
    </location>
</feature>
<comment type="caution">
    <text evidence="4">The sequence shown here is derived from an EMBL/GenBank/DDBJ whole genome shotgun (WGS) entry which is preliminary data.</text>
</comment>
<feature type="chain" id="PRO_5037434723" evidence="2">
    <location>
        <begin position="20"/>
        <end position="584"/>
    </location>
</feature>
<dbReference type="AlphaFoldDB" id="A0A931GXS4"/>